<accession>A0A0G1II52</accession>
<evidence type="ECO:0000256" key="4">
    <source>
        <dbReference type="ARBA" id="ARBA00023157"/>
    </source>
</evidence>
<evidence type="ECO:0000256" key="1">
    <source>
        <dbReference type="ARBA" id="ARBA00022630"/>
    </source>
</evidence>
<dbReference type="GO" id="GO:0016668">
    <property type="term" value="F:oxidoreductase activity, acting on a sulfur group of donors, NAD(P) as acceptor"/>
    <property type="evidence" value="ECO:0007669"/>
    <property type="project" value="UniProtKB-ARBA"/>
</dbReference>
<keyword evidence="1" id="KW-0285">Flavoprotein</keyword>
<keyword evidence="2" id="KW-0274">FAD</keyword>
<dbReference type="InterPro" id="IPR008255">
    <property type="entry name" value="Pyr_nucl-diS_OxRdtase_2_AS"/>
</dbReference>
<dbReference type="PROSITE" id="PS00573">
    <property type="entry name" value="PYRIDINE_REDOX_2"/>
    <property type="match status" value="1"/>
</dbReference>
<dbReference type="PANTHER" id="PTHR48105">
    <property type="entry name" value="THIOREDOXIN REDUCTASE 1-RELATED-RELATED"/>
    <property type="match status" value="1"/>
</dbReference>
<dbReference type="EMBL" id="LCIR01000024">
    <property type="protein sequence ID" value="KKT59036.1"/>
    <property type="molecule type" value="Genomic_DNA"/>
</dbReference>
<sequence>MLYDTLIIGGGPAGAAAAIYAARKKMKTLLITDSFGGQSVVSDDIQNWIGEQHISGFDLAQKLEAHVRAFQDAVEIKMPEKVAEIKSVKCLPDGKAGSTSDRICDFDVKTEQGNVYEGKTLILAIGARRRKLGVPGEDKFSGKGVAYCSTCDAPLFSGKKVAVIGGGNAGLEAVVDLFPYASEIYLIHRGDALKGDPVEQEEIKKNPKLKEIILNAETLEISGDKFVTGLKYKNIKTGEEKTLVVDGVFVEIGSQPNSELVKDLVELDQWGQIKIDPRHASTSHPGIFAAGDITDDPYKQNNISAGDAVKAALAAYSYLLKREKMPPAAG</sequence>
<evidence type="ECO:0000256" key="5">
    <source>
        <dbReference type="ARBA" id="ARBA00023284"/>
    </source>
</evidence>
<gene>
    <name evidence="7" type="ORF">UW53_C0024G0004</name>
</gene>
<keyword evidence="5" id="KW-0676">Redox-active center</keyword>
<evidence type="ECO:0000259" key="6">
    <source>
        <dbReference type="Pfam" id="PF07992"/>
    </source>
</evidence>
<organism evidence="7 8">
    <name type="scientific">Candidatus Giovannonibacteria bacterium GW2011_GWA1_44_25</name>
    <dbReference type="NCBI Taxonomy" id="1618645"/>
    <lineage>
        <taxon>Bacteria</taxon>
        <taxon>Candidatus Giovannoniibacteriota</taxon>
    </lineage>
</organism>
<dbReference type="Pfam" id="PF07992">
    <property type="entry name" value="Pyr_redox_2"/>
    <property type="match status" value="1"/>
</dbReference>
<keyword evidence="3" id="KW-0560">Oxidoreductase</keyword>
<dbReference type="Proteomes" id="UP000034087">
    <property type="component" value="Unassembled WGS sequence"/>
</dbReference>
<dbReference type="InterPro" id="IPR023753">
    <property type="entry name" value="FAD/NAD-binding_dom"/>
</dbReference>
<dbReference type="AlphaFoldDB" id="A0A0G1II52"/>
<comment type="caution">
    <text evidence="7">The sequence shown here is derived from an EMBL/GenBank/DDBJ whole genome shotgun (WGS) entry which is preliminary data.</text>
</comment>
<protein>
    <submittedName>
        <fullName evidence="7">Alkyl hydroperoxide reductase, F subunit</fullName>
    </submittedName>
</protein>
<dbReference type="Gene3D" id="3.50.50.60">
    <property type="entry name" value="FAD/NAD(P)-binding domain"/>
    <property type="match status" value="2"/>
</dbReference>
<evidence type="ECO:0000256" key="3">
    <source>
        <dbReference type="ARBA" id="ARBA00023002"/>
    </source>
</evidence>
<name>A0A0G1II52_9BACT</name>
<feature type="domain" description="FAD/NAD(P)-binding" evidence="6">
    <location>
        <begin position="3"/>
        <end position="299"/>
    </location>
</feature>
<evidence type="ECO:0000256" key="2">
    <source>
        <dbReference type="ARBA" id="ARBA00022827"/>
    </source>
</evidence>
<dbReference type="PATRIC" id="fig|1618645.3.peg.1033"/>
<evidence type="ECO:0000313" key="8">
    <source>
        <dbReference type="Proteomes" id="UP000034087"/>
    </source>
</evidence>
<dbReference type="SUPFAM" id="SSF51905">
    <property type="entry name" value="FAD/NAD(P)-binding domain"/>
    <property type="match status" value="1"/>
</dbReference>
<evidence type="ECO:0000313" key="7">
    <source>
        <dbReference type="EMBL" id="KKT59036.1"/>
    </source>
</evidence>
<dbReference type="PRINTS" id="PR00469">
    <property type="entry name" value="PNDRDTASEII"/>
</dbReference>
<dbReference type="PRINTS" id="PR00368">
    <property type="entry name" value="FADPNR"/>
</dbReference>
<dbReference type="InterPro" id="IPR036188">
    <property type="entry name" value="FAD/NAD-bd_sf"/>
</dbReference>
<keyword evidence="4" id="KW-1015">Disulfide bond</keyword>
<proteinExistence type="predicted"/>
<dbReference type="InterPro" id="IPR050097">
    <property type="entry name" value="Ferredoxin-NADP_redctase_2"/>
</dbReference>
<reference evidence="7 8" key="1">
    <citation type="journal article" date="2015" name="Nature">
        <title>rRNA introns, odd ribosomes, and small enigmatic genomes across a large radiation of phyla.</title>
        <authorList>
            <person name="Brown C.T."/>
            <person name="Hug L.A."/>
            <person name="Thomas B.C."/>
            <person name="Sharon I."/>
            <person name="Castelle C.J."/>
            <person name="Singh A."/>
            <person name="Wilkins M.J."/>
            <person name="Williams K.H."/>
            <person name="Banfield J.F."/>
        </authorList>
    </citation>
    <scope>NUCLEOTIDE SEQUENCE [LARGE SCALE GENOMIC DNA]</scope>
</reference>